<dbReference type="PROSITE" id="PS00061">
    <property type="entry name" value="ADH_SHORT"/>
    <property type="match status" value="1"/>
</dbReference>
<dbReference type="FunFam" id="3.40.50.720:FF:000084">
    <property type="entry name" value="Short-chain dehydrogenase reductase"/>
    <property type="match status" value="1"/>
</dbReference>
<dbReference type="PRINTS" id="PR00081">
    <property type="entry name" value="GDHRDH"/>
</dbReference>
<dbReference type="EMBL" id="OV170221">
    <property type="protein sequence ID" value="CAH0714021.1"/>
    <property type="molecule type" value="Genomic_DNA"/>
</dbReference>
<dbReference type="Proteomes" id="UP000838878">
    <property type="component" value="Chromosome 1"/>
</dbReference>
<name>A0A8J9U519_9NEOP</name>
<dbReference type="PRINTS" id="PR00080">
    <property type="entry name" value="SDRFAMILY"/>
</dbReference>
<evidence type="ECO:0000313" key="3">
    <source>
        <dbReference type="Proteomes" id="UP000838878"/>
    </source>
</evidence>
<dbReference type="Gene3D" id="3.40.50.720">
    <property type="entry name" value="NAD(P)-binding Rossmann-like Domain"/>
    <property type="match status" value="1"/>
</dbReference>
<dbReference type="InterPro" id="IPR036291">
    <property type="entry name" value="NAD(P)-bd_dom_sf"/>
</dbReference>
<feature type="non-terminal residue" evidence="2">
    <location>
        <position position="240"/>
    </location>
</feature>
<dbReference type="InterPro" id="IPR002347">
    <property type="entry name" value="SDR_fam"/>
</dbReference>
<dbReference type="PANTHER" id="PTHR43975">
    <property type="entry name" value="ZGC:101858"/>
    <property type="match status" value="1"/>
</dbReference>
<keyword evidence="3" id="KW-1185">Reference proteome</keyword>
<dbReference type="GO" id="GO:0016491">
    <property type="term" value="F:oxidoreductase activity"/>
    <property type="evidence" value="ECO:0007669"/>
    <property type="project" value="UniProtKB-KW"/>
</dbReference>
<keyword evidence="1" id="KW-0560">Oxidoreductase</keyword>
<proteinExistence type="predicted"/>
<protein>
    <submittedName>
        <fullName evidence="2">Uncharacterized protein</fullName>
    </submittedName>
</protein>
<dbReference type="Pfam" id="PF13561">
    <property type="entry name" value="adh_short_C2"/>
    <property type="match status" value="1"/>
</dbReference>
<organism evidence="2 3">
    <name type="scientific">Brenthis ino</name>
    <name type="common">lesser marbled fritillary</name>
    <dbReference type="NCBI Taxonomy" id="405034"/>
    <lineage>
        <taxon>Eukaryota</taxon>
        <taxon>Metazoa</taxon>
        <taxon>Ecdysozoa</taxon>
        <taxon>Arthropoda</taxon>
        <taxon>Hexapoda</taxon>
        <taxon>Insecta</taxon>
        <taxon>Pterygota</taxon>
        <taxon>Neoptera</taxon>
        <taxon>Endopterygota</taxon>
        <taxon>Lepidoptera</taxon>
        <taxon>Glossata</taxon>
        <taxon>Ditrysia</taxon>
        <taxon>Papilionoidea</taxon>
        <taxon>Nymphalidae</taxon>
        <taxon>Heliconiinae</taxon>
        <taxon>Argynnini</taxon>
        <taxon>Brenthis</taxon>
    </lineage>
</organism>
<evidence type="ECO:0000256" key="1">
    <source>
        <dbReference type="ARBA" id="ARBA00023002"/>
    </source>
</evidence>
<dbReference type="OrthoDB" id="47007at2759"/>
<accession>A0A8J9U519</accession>
<sequence>MLGHYYTAPSSSMGLLQPYYSLFVGRNQEKLQNVLKKCDASGSKNLVISADITKENDGKRIIEETIDKFGKLDVLINNAGIISFVCVAEENVMEVYDSTINTNLRAHVYLTHLAIPYLIKTKGNIIYISSVAATLPPVAPNLTIYGVSKAALNQFAKGVAAELAPQGVRANIVSPGPVKTDIMNNAGVDIELDETNFKTPLGRISDPEEIADLIVYLVSEKAKAITGSEYVCDNGFKLKF</sequence>
<dbReference type="PANTHER" id="PTHR43975:SF2">
    <property type="entry name" value="EG:BACR7A4.14 PROTEIN-RELATED"/>
    <property type="match status" value="1"/>
</dbReference>
<dbReference type="SUPFAM" id="SSF51735">
    <property type="entry name" value="NAD(P)-binding Rossmann-fold domains"/>
    <property type="match status" value="1"/>
</dbReference>
<dbReference type="AlphaFoldDB" id="A0A8J9U519"/>
<dbReference type="InterPro" id="IPR020904">
    <property type="entry name" value="Sc_DH/Rdtase_CS"/>
</dbReference>
<reference evidence="2" key="1">
    <citation type="submission" date="2021-12" db="EMBL/GenBank/DDBJ databases">
        <authorList>
            <person name="Martin H S."/>
        </authorList>
    </citation>
    <scope>NUCLEOTIDE SEQUENCE</scope>
</reference>
<evidence type="ECO:0000313" key="2">
    <source>
        <dbReference type="EMBL" id="CAH0714021.1"/>
    </source>
</evidence>
<gene>
    <name evidence="2" type="ORF">BINO364_LOCUS1111</name>
</gene>